<sequence>MFKKHLFVFITLLLVLTNLNANNNNKSFIFSTHFTEALVHSSQDFIQPFYSPYQKEGKKLQFSENINIENTEENEEEVFSQKHPKHKDSISFISQSYSYRDWLYIPKGNRQRFKNYLNKNSLRLHVIFEVFII</sequence>
<name>A0A2S7L0Q2_9FLAO</name>
<gene>
    <name evidence="2" type="ORF">BST83_15150</name>
</gene>
<dbReference type="AlphaFoldDB" id="A0A2S7L0Q2"/>
<evidence type="ECO:0000313" key="3">
    <source>
        <dbReference type="Proteomes" id="UP000239522"/>
    </source>
</evidence>
<feature type="chain" id="PRO_5015784486" evidence="1">
    <location>
        <begin position="22"/>
        <end position="133"/>
    </location>
</feature>
<feature type="signal peptide" evidence="1">
    <location>
        <begin position="1"/>
        <end position="21"/>
    </location>
</feature>
<evidence type="ECO:0000256" key="1">
    <source>
        <dbReference type="SAM" id="SignalP"/>
    </source>
</evidence>
<dbReference type="Proteomes" id="UP000239522">
    <property type="component" value="Unassembled WGS sequence"/>
</dbReference>
<protein>
    <submittedName>
        <fullName evidence="2">Uncharacterized protein</fullName>
    </submittedName>
</protein>
<organism evidence="2 3">
    <name type="scientific">Polaribacter filamentus</name>
    <dbReference type="NCBI Taxonomy" id="53483"/>
    <lineage>
        <taxon>Bacteria</taxon>
        <taxon>Pseudomonadati</taxon>
        <taxon>Bacteroidota</taxon>
        <taxon>Flavobacteriia</taxon>
        <taxon>Flavobacteriales</taxon>
        <taxon>Flavobacteriaceae</taxon>
    </lineage>
</organism>
<dbReference type="EMBL" id="MQUA01000013">
    <property type="protein sequence ID" value="PQB08313.1"/>
    <property type="molecule type" value="Genomic_DNA"/>
</dbReference>
<proteinExistence type="predicted"/>
<comment type="caution">
    <text evidence="2">The sequence shown here is derived from an EMBL/GenBank/DDBJ whole genome shotgun (WGS) entry which is preliminary data.</text>
</comment>
<accession>A0A2S7L0Q2</accession>
<reference evidence="2 3" key="1">
    <citation type="submission" date="2016-11" db="EMBL/GenBank/DDBJ databases">
        <title>Trade-off between light-utilization and light-protection in marine flavobacteria.</title>
        <authorList>
            <person name="Kumagai Y."/>
        </authorList>
    </citation>
    <scope>NUCLEOTIDE SEQUENCE [LARGE SCALE GENOMIC DNA]</scope>
    <source>
        <strain evidence="2 3">ATCC 700397</strain>
    </source>
</reference>
<keyword evidence="3" id="KW-1185">Reference proteome</keyword>
<keyword evidence="1" id="KW-0732">Signal</keyword>
<dbReference type="RefSeq" id="WP_104810515.1">
    <property type="nucleotide sequence ID" value="NZ_MQUA01000013.1"/>
</dbReference>
<evidence type="ECO:0000313" key="2">
    <source>
        <dbReference type="EMBL" id="PQB08313.1"/>
    </source>
</evidence>